<feature type="domain" description="ATP-dependent RNA helicase Ski2/MTR4 C-terminal" evidence="5">
    <location>
        <begin position="118"/>
        <end position="295"/>
    </location>
</feature>
<dbReference type="GO" id="GO:0004386">
    <property type="term" value="F:helicase activity"/>
    <property type="evidence" value="ECO:0007669"/>
    <property type="project" value="UniProtKB-KW"/>
</dbReference>
<dbReference type="PANTHER" id="PTHR12131:SF7">
    <property type="entry name" value="EXOSOME RNA HELICASE MTR4"/>
    <property type="match status" value="1"/>
</dbReference>
<dbReference type="InterPro" id="IPR050699">
    <property type="entry name" value="RNA-DNA_Helicase"/>
</dbReference>
<evidence type="ECO:0000256" key="3">
    <source>
        <dbReference type="ARBA" id="ARBA00022806"/>
    </source>
</evidence>
<gene>
    <name evidence="6" type="ORF">ROZALSC1DRAFT_17940</name>
</gene>
<dbReference type="Pfam" id="PF08148">
    <property type="entry name" value="DSHCT"/>
    <property type="match status" value="1"/>
</dbReference>
<protein>
    <submittedName>
        <fullName evidence="6">Skiv2l2 protein</fullName>
    </submittedName>
</protein>
<evidence type="ECO:0000313" key="7">
    <source>
        <dbReference type="Proteomes" id="UP000281549"/>
    </source>
</evidence>
<dbReference type="GO" id="GO:0016787">
    <property type="term" value="F:hydrolase activity"/>
    <property type="evidence" value="ECO:0007669"/>
    <property type="project" value="UniProtKB-KW"/>
</dbReference>
<evidence type="ECO:0000259" key="5">
    <source>
        <dbReference type="SMART" id="SM01142"/>
    </source>
</evidence>
<accession>A0A4P9YAA5</accession>
<keyword evidence="1" id="KW-0547">Nucleotide-binding</keyword>
<name>A0A4P9YAA5_ROZAC</name>
<dbReference type="GO" id="GO:0005524">
    <property type="term" value="F:ATP binding"/>
    <property type="evidence" value="ECO:0007669"/>
    <property type="project" value="UniProtKB-KW"/>
</dbReference>
<dbReference type="AlphaFoldDB" id="A0A4P9YAA5"/>
<evidence type="ECO:0000256" key="1">
    <source>
        <dbReference type="ARBA" id="ARBA00022741"/>
    </source>
</evidence>
<keyword evidence="4" id="KW-0067">ATP-binding</keyword>
<dbReference type="InterPro" id="IPR012961">
    <property type="entry name" value="Ski2/MTR4_C"/>
</dbReference>
<dbReference type="PANTHER" id="PTHR12131">
    <property type="entry name" value="ATP-DEPENDENT RNA AND DNA HELICASE"/>
    <property type="match status" value="1"/>
</dbReference>
<feature type="non-terminal residue" evidence="6">
    <location>
        <position position="1"/>
    </location>
</feature>
<dbReference type="EMBL" id="ML006902">
    <property type="protein sequence ID" value="RKP16157.1"/>
    <property type="molecule type" value="Genomic_DNA"/>
</dbReference>
<dbReference type="GO" id="GO:0000460">
    <property type="term" value="P:maturation of 5.8S rRNA"/>
    <property type="evidence" value="ECO:0007669"/>
    <property type="project" value="TreeGrafter"/>
</dbReference>
<dbReference type="Gene3D" id="1.10.3380.30">
    <property type="match status" value="1"/>
</dbReference>
<evidence type="ECO:0000256" key="4">
    <source>
        <dbReference type="ARBA" id="ARBA00022840"/>
    </source>
</evidence>
<dbReference type="Pfam" id="PF13234">
    <property type="entry name" value="MTR4_beta-barrel"/>
    <property type="match status" value="1"/>
</dbReference>
<dbReference type="GO" id="GO:0005634">
    <property type="term" value="C:nucleus"/>
    <property type="evidence" value="ECO:0007669"/>
    <property type="project" value="TreeGrafter"/>
</dbReference>
<dbReference type="FunFam" id="1.10.3380.30:FF:000002">
    <property type="entry name" value="superkiller viralicidic activity 2-like 2"/>
    <property type="match status" value="1"/>
</dbReference>
<keyword evidence="3" id="KW-0347">Helicase</keyword>
<dbReference type="Proteomes" id="UP000281549">
    <property type="component" value="Unassembled WGS sequence"/>
</dbReference>
<dbReference type="SMART" id="SM01142">
    <property type="entry name" value="DSHCT"/>
    <property type="match status" value="1"/>
</dbReference>
<evidence type="ECO:0000313" key="6">
    <source>
        <dbReference type="EMBL" id="RKP16157.1"/>
    </source>
</evidence>
<evidence type="ECO:0000256" key="2">
    <source>
        <dbReference type="ARBA" id="ARBA00022801"/>
    </source>
</evidence>
<dbReference type="InterPro" id="IPR025696">
    <property type="entry name" value="Beta-barrel_MTR4"/>
</dbReference>
<organism evidence="6 7">
    <name type="scientific">Rozella allomycis (strain CSF55)</name>
    <dbReference type="NCBI Taxonomy" id="988480"/>
    <lineage>
        <taxon>Eukaryota</taxon>
        <taxon>Fungi</taxon>
        <taxon>Fungi incertae sedis</taxon>
        <taxon>Cryptomycota</taxon>
        <taxon>Cryptomycota incertae sedis</taxon>
        <taxon>Rozella</taxon>
    </lineage>
</organism>
<reference evidence="7" key="1">
    <citation type="journal article" date="2018" name="Nat. Microbiol.">
        <title>Leveraging single-cell genomics to expand the fungal tree of life.</title>
        <authorList>
            <person name="Ahrendt S.R."/>
            <person name="Quandt C.A."/>
            <person name="Ciobanu D."/>
            <person name="Clum A."/>
            <person name="Salamov A."/>
            <person name="Andreopoulos B."/>
            <person name="Cheng J.F."/>
            <person name="Woyke T."/>
            <person name="Pelin A."/>
            <person name="Henrissat B."/>
            <person name="Reynolds N.K."/>
            <person name="Benny G.L."/>
            <person name="Smith M.E."/>
            <person name="James T.Y."/>
            <person name="Grigoriev I.V."/>
        </authorList>
    </citation>
    <scope>NUCLEOTIDE SEQUENCE [LARGE SCALE GENOMIC DNA]</scope>
    <source>
        <strain evidence="7">CSF55</strain>
    </source>
</reference>
<sequence length="295" mass="34108">PKDLKSYENRQSMYKTIEQVKKRLGTIPLLDPVKDMNIQDENLKKLIKKMNTLEIKLEENKLFNSPNLSSIYNSFEEKVNLENEIKLIKNLIKQTTCILHMDELKCRKRVLRRLEFTSPSDVIEIKGRVACEISSGDELLLTELIFNGAFNDLTVDQINALLSCFVFQEKSEDNSKLKSELAKPLKLLHDTARKIAQVSKESKLNINEEDYVNSFRPELMDVVYAWSQGAKFSQICKMTDVFEGSIIRCVRRLEELLRQMTMAAKSIGNTELENKFAQGINKIKRDIVFTNSLYL</sequence>
<keyword evidence="2" id="KW-0378">Hydrolase</keyword>
<proteinExistence type="predicted"/>